<dbReference type="InterPro" id="IPR025421">
    <property type="entry name" value="DUF4148"/>
</dbReference>
<evidence type="ECO:0000313" key="3">
    <source>
        <dbReference type="EMBL" id="SAL39619.1"/>
    </source>
</evidence>
<dbReference type="EMBL" id="FCOC02000014">
    <property type="protein sequence ID" value="SAL39619.1"/>
    <property type="molecule type" value="Genomic_DNA"/>
</dbReference>
<dbReference type="Proteomes" id="UP000054893">
    <property type="component" value="Unassembled WGS sequence"/>
</dbReference>
<dbReference type="RefSeq" id="WP_060857266.1">
    <property type="nucleotide sequence ID" value="NZ_FCOC02000014.1"/>
</dbReference>
<evidence type="ECO:0000313" key="4">
    <source>
        <dbReference type="Proteomes" id="UP000054893"/>
    </source>
</evidence>
<feature type="compositionally biased region" description="Low complexity" evidence="1">
    <location>
        <begin position="71"/>
        <end position="87"/>
    </location>
</feature>
<feature type="chain" id="PRO_5007810511" evidence="2">
    <location>
        <begin position="22"/>
        <end position="104"/>
    </location>
</feature>
<keyword evidence="2" id="KW-0732">Signal</keyword>
<organism evidence="3 4">
    <name type="scientific">Caballeronia sordidicola</name>
    <name type="common">Burkholderia sordidicola</name>
    <dbReference type="NCBI Taxonomy" id="196367"/>
    <lineage>
        <taxon>Bacteria</taxon>
        <taxon>Pseudomonadati</taxon>
        <taxon>Pseudomonadota</taxon>
        <taxon>Betaproteobacteria</taxon>
        <taxon>Burkholderiales</taxon>
        <taxon>Burkholderiaceae</taxon>
        <taxon>Caballeronia</taxon>
    </lineage>
</organism>
<reference evidence="3 4" key="1">
    <citation type="submission" date="2016-01" db="EMBL/GenBank/DDBJ databases">
        <authorList>
            <person name="Oliw E.H."/>
        </authorList>
    </citation>
    <scope>NUCLEOTIDE SEQUENCE [LARGE SCALE GENOMIC DNA]</scope>
    <source>
        <strain evidence="3">LMG 22029</strain>
    </source>
</reference>
<evidence type="ECO:0000256" key="2">
    <source>
        <dbReference type="SAM" id="SignalP"/>
    </source>
</evidence>
<feature type="signal peptide" evidence="2">
    <location>
        <begin position="1"/>
        <end position="21"/>
    </location>
</feature>
<dbReference type="AlphaFoldDB" id="A0A158H6L9"/>
<name>A0A158H6L9_CABSO</name>
<dbReference type="Pfam" id="PF13663">
    <property type="entry name" value="DUF4148"/>
    <property type="match status" value="1"/>
</dbReference>
<protein>
    <submittedName>
        <fullName evidence="3">Membrane protein</fullName>
    </submittedName>
</protein>
<gene>
    <name evidence="3" type="ORF">AWB64_04167</name>
</gene>
<proteinExistence type="predicted"/>
<accession>A0A158H6L9</accession>
<sequence length="104" mass="10747">MKAIQSLVVAAAVALPAISFAQSNQALTRADAHAQLVELQQAGYNPASDQTRYPENIEAAQVRVDAQKGWASSYGSSTAGTSASGSARRGETDIIGLGPIYANP</sequence>
<evidence type="ECO:0000256" key="1">
    <source>
        <dbReference type="SAM" id="MobiDB-lite"/>
    </source>
</evidence>
<feature type="region of interest" description="Disordered" evidence="1">
    <location>
        <begin position="71"/>
        <end position="90"/>
    </location>
</feature>
<dbReference type="OrthoDB" id="9035454at2"/>